<dbReference type="eggNOG" id="KOG3771">
    <property type="taxonomic scope" value="Eukaryota"/>
</dbReference>
<feature type="region of interest" description="Disordered" evidence="3">
    <location>
        <begin position="527"/>
        <end position="546"/>
    </location>
</feature>
<reference evidence="6 7" key="1">
    <citation type="journal article" date="2013" name="PLoS Genet.">
        <title>The genome and development-dependent transcriptomes of Pyronema confluens: a window into fungal evolution.</title>
        <authorList>
            <person name="Traeger S."/>
            <person name="Altegoer F."/>
            <person name="Freitag M."/>
            <person name="Gabaldon T."/>
            <person name="Kempken F."/>
            <person name="Kumar A."/>
            <person name="Marcet-Houben M."/>
            <person name="Poggeler S."/>
            <person name="Stajich J.E."/>
            <person name="Nowrousian M."/>
        </authorList>
    </citation>
    <scope>NUCLEOTIDE SEQUENCE [LARGE SCALE GENOMIC DNA]</scope>
    <source>
        <strain evidence="7">CBS 100304</strain>
        <tissue evidence="6">Vegetative mycelium</tissue>
    </source>
</reference>
<keyword evidence="7" id="KW-1185">Reference proteome</keyword>
<dbReference type="OrthoDB" id="10255128at2759"/>
<dbReference type="AlphaFoldDB" id="U4LK90"/>
<feature type="domain" description="BAR" evidence="5">
    <location>
        <begin position="7"/>
        <end position="240"/>
    </location>
</feature>
<accession>U4LK90</accession>
<evidence type="ECO:0000256" key="2">
    <source>
        <dbReference type="PROSITE-ProRule" id="PRU00192"/>
    </source>
</evidence>
<dbReference type="GO" id="GO:0031097">
    <property type="term" value="C:medial cortex"/>
    <property type="evidence" value="ECO:0007669"/>
    <property type="project" value="TreeGrafter"/>
</dbReference>
<organism evidence="6 7">
    <name type="scientific">Pyronema omphalodes (strain CBS 100304)</name>
    <name type="common">Pyronema confluens</name>
    <dbReference type="NCBI Taxonomy" id="1076935"/>
    <lineage>
        <taxon>Eukaryota</taxon>
        <taxon>Fungi</taxon>
        <taxon>Dikarya</taxon>
        <taxon>Ascomycota</taxon>
        <taxon>Pezizomycotina</taxon>
        <taxon>Pezizomycetes</taxon>
        <taxon>Pezizales</taxon>
        <taxon>Pyronemataceae</taxon>
        <taxon>Pyronema</taxon>
    </lineage>
</organism>
<dbReference type="PROSITE" id="PS50002">
    <property type="entry name" value="SH3"/>
    <property type="match status" value="1"/>
</dbReference>
<dbReference type="InterPro" id="IPR046982">
    <property type="entry name" value="BIN3/RVS161-like"/>
</dbReference>
<proteinExistence type="predicted"/>
<evidence type="ECO:0000313" key="7">
    <source>
        <dbReference type="Proteomes" id="UP000018144"/>
    </source>
</evidence>
<dbReference type="GO" id="GO:0008289">
    <property type="term" value="F:lipid binding"/>
    <property type="evidence" value="ECO:0007669"/>
    <property type="project" value="TreeGrafter"/>
</dbReference>
<feature type="region of interest" description="Disordered" evidence="3">
    <location>
        <begin position="286"/>
        <end position="408"/>
    </location>
</feature>
<evidence type="ECO:0000313" key="6">
    <source>
        <dbReference type="EMBL" id="CCX32348.1"/>
    </source>
</evidence>
<dbReference type="Pfam" id="PF03114">
    <property type="entry name" value="BAR"/>
    <property type="match status" value="1"/>
</dbReference>
<dbReference type="PANTHER" id="PTHR47174:SF2">
    <property type="entry name" value="SH3 DOMAIN SIGNALLING PROTEIN (AFU_ORTHOLOGUE AFUA_5G07670)"/>
    <property type="match status" value="1"/>
</dbReference>
<evidence type="ECO:0000256" key="3">
    <source>
        <dbReference type="SAM" id="MobiDB-lite"/>
    </source>
</evidence>
<dbReference type="SUPFAM" id="SSF103657">
    <property type="entry name" value="BAR/IMD domain-like"/>
    <property type="match status" value="1"/>
</dbReference>
<dbReference type="SMART" id="SM00326">
    <property type="entry name" value="SH3"/>
    <property type="match status" value="1"/>
</dbReference>
<dbReference type="InterPro" id="IPR004148">
    <property type="entry name" value="BAR_dom"/>
</dbReference>
<feature type="domain" description="SH3" evidence="4">
    <location>
        <begin position="487"/>
        <end position="546"/>
    </location>
</feature>
<evidence type="ECO:0000256" key="1">
    <source>
        <dbReference type="ARBA" id="ARBA00022443"/>
    </source>
</evidence>
<dbReference type="InterPro" id="IPR001452">
    <property type="entry name" value="SH3_domain"/>
</dbReference>
<name>U4LK90_PYROM</name>
<dbReference type="OMA" id="MLAHYYT"/>
<evidence type="ECO:0000259" key="4">
    <source>
        <dbReference type="PROSITE" id="PS50002"/>
    </source>
</evidence>
<dbReference type="Gene3D" id="1.20.1270.60">
    <property type="entry name" value="Arfaptin homology (AH) domain/BAR domain"/>
    <property type="match status" value="1"/>
</dbReference>
<protein>
    <submittedName>
        <fullName evidence="6">Similar to LAS seventeen-binding protein 3 acc. no. P43603</fullName>
    </submittedName>
</protein>
<dbReference type="GO" id="GO:1990528">
    <property type="term" value="C:Rvs161p-Rvs167p complex"/>
    <property type="evidence" value="ECO:0007669"/>
    <property type="project" value="TreeGrafter"/>
</dbReference>
<dbReference type="GO" id="GO:0030479">
    <property type="term" value="C:actin cortical patch"/>
    <property type="evidence" value="ECO:0007669"/>
    <property type="project" value="TreeGrafter"/>
</dbReference>
<sequence>MSKTIHRTIGKWGERSADEASVAMIIKEVDDMDLLLGKLSEHTKAWRDSWTDILVNETRLVDSFHDVYQTIPRTGDSTMPPEDTPQELMQRIATLHTSHNDLKNDMLEEVAKIETLLIAPIADCRGVVKPLKKAIEKRENKKLDFERFNKAVESSKKKQNKSDRDYSSQAKNEAELEKAKLAYEIADDYLRVNVPPILAKIMEFLPLVTEIAIQVQFTLVQHSYSALYHYANDNGFTDGDTEVIKSEWDDLFMPVKHQVETELKIIAKGKAVSLPMNHIYDNSRLAKLPNMPSMPLGRGKKPPPPPPPAGAMNGLSSPPRGREGSIASPKSSTGLHNRYSRAEDVSPAPPVPGARPTVGRARASTTSTRDESPPPPLPGPRPGNDTPERPRMTSYGSSYGGGGVTPTPLAGLKPSQLKAANNANNVAAANASLAAITNPSVGRIGGALSPPAYAVATRSVSDGGFAAAAAAKKKPPPPPPKKKFAGANETWVKALFTFAGQDSGDLSFNEGDRIKVTKKTPSTDDWWEGEVHGRKGSFPANYCEPA</sequence>
<dbReference type="GO" id="GO:0051666">
    <property type="term" value="P:actin cortical patch localization"/>
    <property type="evidence" value="ECO:0007669"/>
    <property type="project" value="InterPro"/>
</dbReference>
<dbReference type="eggNOG" id="KOG1843">
    <property type="taxonomic scope" value="Eukaryota"/>
</dbReference>
<dbReference type="GO" id="GO:0043332">
    <property type="term" value="C:mating projection tip"/>
    <property type="evidence" value="ECO:0007669"/>
    <property type="project" value="TreeGrafter"/>
</dbReference>
<dbReference type="SUPFAM" id="SSF50044">
    <property type="entry name" value="SH3-domain"/>
    <property type="match status" value="1"/>
</dbReference>
<dbReference type="PROSITE" id="PS51021">
    <property type="entry name" value="BAR"/>
    <property type="match status" value="1"/>
</dbReference>
<dbReference type="PRINTS" id="PR00452">
    <property type="entry name" value="SH3DOMAIN"/>
</dbReference>
<dbReference type="Pfam" id="PF14604">
    <property type="entry name" value="SH3_9"/>
    <property type="match status" value="1"/>
</dbReference>
<dbReference type="InterPro" id="IPR027267">
    <property type="entry name" value="AH/BAR_dom_sf"/>
</dbReference>
<dbReference type="Proteomes" id="UP000018144">
    <property type="component" value="Unassembled WGS sequence"/>
</dbReference>
<gene>
    <name evidence="6" type="ORF">PCON_12980</name>
</gene>
<dbReference type="InterPro" id="IPR036028">
    <property type="entry name" value="SH3-like_dom_sf"/>
</dbReference>
<dbReference type="PANTHER" id="PTHR47174">
    <property type="entry name" value="BRIDGING INTEGRATOR 3"/>
    <property type="match status" value="1"/>
</dbReference>
<dbReference type="FunFam" id="2.30.30.40:FF:000100">
    <property type="entry name" value="SH3 domain-containing YSC84-like protein 1"/>
    <property type="match status" value="1"/>
</dbReference>
<dbReference type="Gene3D" id="2.30.30.40">
    <property type="entry name" value="SH3 Domains"/>
    <property type="match status" value="1"/>
</dbReference>
<dbReference type="GO" id="GO:0006897">
    <property type="term" value="P:endocytosis"/>
    <property type="evidence" value="ECO:0007669"/>
    <property type="project" value="InterPro"/>
</dbReference>
<keyword evidence="1 2" id="KW-0728">SH3 domain</keyword>
<dbReference type="GO" id="GO:0097320">
    <property type="term" value="P:plasma membrane tubulation"/>
    <property type="evidence" value="ECO:0007669"/>
    <property type="project" value="TreeGrafter"/>
</dbReference>
<dbReference type="STRING" id="1076935.U4LK90"/>
<dbReference type="EMBL" id="HF935830">
    <property type="protein sequence ID" value="CCX32348.1"/>
    <property type="molecule type" value="Genomic_DNA"/>
</dbReference>
<evidence type="ECO:0000259" key="5">
    <source>
        <dbReference type="PROSITE" id="PS51021"/>
    </source>
</evidence>